<proteinExistence type="inferred from homology"/>
<dbReference type="InterPro" id="IPR003838">
    <property type="entry name" value="ABC3_permease_C"/>
</dbReference>
<dbReference type="AlphaFoldDB" id="A0A212JYT7"/>
<evidence type="ECO:0000256" key="1">
    <source>
        <dbReference type="ARBA" id="ARBA00004651"/>
    </source>
</evidence>
<name>A0A212JYT7_9DELT</name>
<feature type="transmembrane region" description="Helical" evidence="7">
    <location>
        <begin position="20"/>
        <end position="45"/>
    </location>
</feature>
<evidence type="ECO:0000256" key="7">
    <source>
        <dbReference type="SAM" id="Phobius"/>
    </source>
</evidence>
<keyword evidence="6" id="KW-0131">Cell cycle</keyword>
<dbReference type="GO" id="GO:0005886">
    <property type="term" value="C:plasma membrane"/>
    <property type="evidence" value="ECO:0007669"/>
    <property type="project" value="UniProtKB-SubCell"/>
</dbReference>
<dbReference type="GO" id="GO:0051301">
    <property type="term" value="P:cell division"/>
    <property type="evidence" value="ECO:0007669"/>
    <property type="project" value="UniProtKB-KW"/>
</dbReference>
<comment type="subcellular location">
    <subcellularLocation>
        <location evidence="1">Cell membrane</location>
        <topology evidence="1">Multi-pass membrane protein</topology>
    </subcellularLocation>
</comment>
<feature type="transmembrane region" description="Helical" evidence="7">
    <location>
        <begin position="182"/>
        <end position="205"/>
    </location>
</feature>
<sequence>MTRIMLRLALQGLKDMGLNPWALMLTLAAVSLVAFLAGLFLMALVSINHQLGTVRGETAFQVYWRPGTEMAVVKEQWDGIQHVPGFVQIKTFTPEEALRALGNRLGRSPRGASSLTKTFPTLAEKSPLPPTALVTFLPNEADYDRWMEEVTTYLKGLPAVERVAVTPLRDELGHAWRKISHFIMWPSIAFLCLVLALVVGNTIRLSLVARAQEIEILKLVGAFTWYIRLPLVVSGAAQGFLGGCFALTLLHFVHSHIKDVLNFPPLMIEIQFLPVSITILLLVVPTLMGVLGSWTAVRD</sequence>
<reference evidence="9" key="1">
    <citation type="submission" date="2016-04" db="EMBL/GenBank/DDBJ databases">
        <authorList>
            <person name="Evans L.H."/>
            <person name="Alamgir A."/>
            <person name="Owens N."/>
            <person name="Weber N.D."/>
            <person name="Virtaneva K."/>
            <person name="Barbian K."/>
            <person name="Babar A."/>
            <person name="Rosenke K."/>
        </authorList>
    </citation>
    <scope>NUCLEOTIDE SEQUENCE</scope>
    <source>
        <strain evidence="9">86</strain>
    </source>
</reference>
<keyword evidence="4 7" id="KW-1133">Transmembrane helix</keyword>
<keyword evidence="5 6" id="KW-0472">Membrane</keyword>
<evidence type="ECO:0000256" key="5">
    <source>
        <dbReference type="ARBA" id="ARBA00023136"/>
    </source>
</evidence>
<gene>
    <name evidence="9" type="ORF">KL86DPRO_20350</name>
</gene>
<protein>
    <recommendedName>
        <fullName evidence="6">Cell division protein FtsX</fullName>
    </recommendedName>
</protein>
<evidence type="ECO:0000256" key="2">
    <source>
        <dbReference type="ARBA" id="ARBA00022475"/>
    </source>
</evidence>
<dbReference type="PANTHER" id="PTHR47755">
    <property type="entry name" value="CELL DIVISION PROTEIN FTSX"/>
    <property type="match status" value="1"/>
</dbReference>
<keyword evidence="2 6" id="KW-1003">Cell membrane</keyword>
<comment type="similarity">
    <text evidence="6">Belongs to the ABC-4 integral membrane protein family. FtsX subfamily.</text>
</comment>
<dbReference type="Pfam" id="PF02687">
    <property type="entry name" value="FtsX"/>
    <property type="match status" value="1"/>
</dbReference>
<keyword evidence="6" id="KW-0132">Cell division</keyword>
<dbReference type="InterPro" id="IPR004513">
    <property type="entry name" value="FtsX"/>
</dbReference>
<dbReference type="PANTHER" id="PTHR47755:SF1">
    <property type="entry name" value="CELL DIVISION PROTEIN FTSX"/>
    <property type="match status" value="1"/>
</dbReference>
<feature type="domain" description="ABC3 transporter permease C-terminal" evidence="8">
    <location>
        <begin position="189"/>
        <end position="296"/>
    </location>
</feature>
<dbReference type="EMBL" id="FLUQ01000002">
    <property type="protein sequence ID" value="SBW04641.1"/>
    <property type="molecule type" value="Genomic_DNA"/>
</dbReference>
<evidence type="ECO:0000259" key="8">
    <source>
        <dbReference type="Pfam" id="PF02687"/>
    </source>
</evidence>
<evidence type="ECO:0000256" key="6">
    <source>
        <dbReference type="PIRNR" id="PIRNR003097"/>
    </source>
</evidence>
<feature type="transmembrane region" description="Helical" evidence="7">
    <location>
        <begin position="272"/>
        <end position="297"/>
    </location>
</feature>
<organism evidence="9">
    <name type="scientific">uncultured delta proteobacterium</name>
    <dbReference type="NCBI Taxonomy" id="34034"/>
    <lineage>
        <taxon>Bacteria</taxon>
        <taxon>Deltaproteobacteria</taxon>
        <taxon>environmental samples</taxon>
    </lineage>
</organism>
<evidence type="ECO:0000256" key="3">
    <source>
        <dbReference type="ARBA" id="ARBA00022692"/>
    </source>
</evidence>
<accession>A0A212JYT7</accession>
<keyword evidence="3 7" id="KW-0812">Transmembrane</keyword>
<evidence type="ECO:0000313" key="9">
    <source>
        <dbReference type="EMBL" id="SBW04641.1"/>
    </source>
</evidence>
<dbReference type="PIRSF" id="PIRSF003097">
    <property type="entry name" value="FtsX"/>
    <property type="match status" value="1"/>
</dbReference>
<feature type="transmembrane region" description="Helical" evidence="7">
    <location>
        <begin position="225"/>
        <end position="252"/>
    </location>
</feature>
<evidence type="ECO:0000256" key="4">
    <source>
        <dbReference type="ARBA" id="ARBA00022989"/>
    </source>
</evidence>